<evidence type="ECO:0000256" key="5">
    <source>
        <dbReference type="ARBA" id="ARBA00022741"/>
    </source>
</evidence>
<dbReference type="InterPro" id="IPR050352">
    <property type="entry name" value="ABCG_transporters"/>
</dbReference>
<proteinExistence type="evidence at transcript level"/>
<evidence type="ECO:0000313" key="12">
    <source>
        <dbReference type="EMBL" id="QTW43726.1"/>
    </source>
</evidence>
<evidence type="ECO:0000256" key="1">
    <source>
        <dbReference type="ARBA" id="ARBA00004141"/>
    </source>
</evidence>
<feature type="transmembrane region" description="Helical" evidence="10">
    <location>
        <begin position="576"/>
        <end position="596"/>
    </location>
</feature>
<dbReference type="GO" id="GO:0005886">
    <property type="term" value="C:plasma membrane"/>
    <property type="evidence" value="ECO:0007669"/>
    <property type="project" value="TreeGrafter"/>
</dbReference>
<dbReference type="Pfam" id="PF19055">
    <property type="entry name" value="ABC2_membrane_7"/>
    <property type="match status" value="1"/>
</dbReference>
<dbReference type="AlphaFoldDB" id="A0A8B0MD41"/>
<dbReference type="CDD" id="cd03213">
    <property type="entry name" value="ABCG_EPDR"/>
    <property type="match status" value="1"/>
</dbReference>
<evidence type="ECO:0000256" key="8">
    <source>
        <dbReference type="ARBA" id="ARBA00023136"/>
    </source>
</evidence>
<dbReference type="InterPro" id="IPR017871">
    <property type="entry name" value="ABC_transporter-like_CS"/>
</dbReference>
<dbReference type="Pfam" id="PF01061">
    <property type="entry name" value="ABC2_membrane"/>
    <property type="match status" value="1"/>
</dbReference>
<reference evidence="12" key="1">
    <citation type="submission" date="2020-10" db="EMBL/GenBank/DDBJ databases">
        <authorList>
            <person name="Kim D.-H."/>
        </authorList>
    </citation>
    <scope>NUCLEOTIDE SEQUENCE</scope>
</reference>
<dbReference type="SUPFAM" id="SSF52540">
    <property type="entry name" value="P-loop containing nucleoside triphosphate hydrolases"/>
    <property type="match status" value="1"/>
</dbReference>
<evidence type="ECO:0000256" key="4">
    <source>
        <dbReference type="ARBA" id="ARBA00022692"/>
    </source>
</evidence>
<feature type="transmembrane region" description="Helical" evidence="10">
    <location>
        <begin position="550"/>
        <end position="569"/>
    </location>
</feature>
<dbReference type="GO" id="GO:0005524">
    <property type="term" value="F:ATP binding"/>
    <property type="evidence" value="ECO:0007669"/>
    <property type="project" value="UniProtKB-KW"/>
</dbReference>
<dbReference type="InterPro" id="IPR027417">
    <property type="entry name" value="P-loop_NTPase"/>
</dbReference>
<feature type="compositionally biased region" description="Polar residues" evidence="9">
    <location>
        <begin position="69"/>
        <end position="83"/>
    </location>
</feature>
<dbReference type="EMBL" id="MW149426">
    <property type="protein sequence ID" value="QTW43726.1"/>
    <property type="molecule type" value="mRNA"/>
</dbReference>
<evidence type="ECO:0000256" key="3">
    <source>
        <dbReference type="ARBA" id="ARBA00022448"/>
    </source>
</evidence>
<keyword evidence="6" id="KW-0067">ATP-binding</keyword>
<accession>A0A8B0MD41</accession>
<dbReference type="Gene3D" id="3.40.50.300">
    <property type="entry name" value="P-loop containing nucleotide triphosphate hydrolases"/>
    <property type="match status" value="1"/>
</dbReference>
<feature type="transmembrane region" description="Helical" evidence="10">
    <location>
        <begin position="475"/>
        <end position="498"/>
    </location>
</feature>
<name>A0A8B0MD41_EURAF</name>
<keyword evidence="8 10" id="KW-0472">Membrane</keyword>
<evidence type="ECO:0000256" key="7">
    <source>
        <dbReference type="ARBA" id="ARBA00022989"/>
    </source>
</evidence>
<dbReference type="PANTHER" id="PTHR48041">
    <property type="entry name" value="ABC TRANSPORTER G FAMILY MEMBER 28"/>
    <property type="match status" value="1"/>
</dbReference>
<comment type="similarity">
    <text evidence="2">Belongs to the ABC transporter superfamily. ABCG family. Eye pigment precursor importer (TC 3.A.1.204) subfamily.</text>
</comment>
<feature type="compositionally biased region" description="Basic and acidic residues" evidence="9">
    <location>
        <begin position="85"/>
        <end position="95"/>
    </location>
</feature>
<protein>
    <submittedName>
        <fullName evidence="12">ABCG-like protein 3</fullName>
    </submittedName>
</protein>
<evidence type="ECO:0000256" key="9">
    <source>
        <dbReference type="SAM" id="MobiDB-lite"/>
    </source>
</evidence>
<dbReference type="PROSITE" id="PS00211">
    <property type="entry name" value="ABC_TRANSPORTER_1"/>
    <property type="match status" value="1"/>
</dbReference>
<dbReference type="Pfam" id="PF00005">
    <property type="entry name" value="ABC_tran"/>
    <property type="match status" value="1"/>
</dbReference>
<keyword evidence="7 10" id="KW-1133">Transmembrane helix</keyword>
<dbReference type="PROSITE" id="PS50893">
    <property type="entry name" value="ABC_TRANSPORTER_2"/>
    <property type="match status" value="1"/>
</dbReference>
<evidence type="ECO:0000259" key="11">
    <source>
        <dbReference type="PROSITE" id="PS50893"/>
    </source>
</evidence>
<feature type="domain" description="ABC transporter" evidence="11">
    <location>
        <begin position="103"/>
        <end position="343"/>
    </location>
</feature>
<dbReference type="GO" id="GO:0016887">
    <property type="term" value="F:ATP hydrolysis activity"/>
    <property type="evidence" value="ECO:0007669"/>
    <property type="project" value="InterPro"/>
</dbReference>
<dbReference type="InterPro" id="IPR013525">
    <property type="entry name" value="ABC2_TM"/>
</dbReference>
<keyword evidence="3" id="KW-0813">Transport</keyword>
<dbReference type="GO" id="GO:0140359">
    <property type="term" value="F:ABC-type transporter activity"/>
    <property type="evidence" value="ECO:0007669"/>
    <property type="project" value="InterPro"/>
</dbReference>
<dbReference type="SMART" id="SM00382">
    <property type="entry name" value="AAA"/>
    <property type="match status" value="1"/>
</dbReference>
<dbReference type="InterPro" id="IPR003593">
    <property type="entry name" value="AAA+_ATPase"/>
</dbReference>
<sequence length="741" mass="83881">MLENSIVLIEIQHVKPTSFSSADSFEPEAAGLFIPDNVPSSTTDDKLEPGEPGAEVQYFYRILNENSETMNNDVPSSLGENQVNENERAEGGNERREGVTLCWKKVSVTTKGTKNGDHDVKLLDNVSGFALPGEFLAIMGSSGAGKTTLLNALTHRNQQDVQIEGSWTANGHHVTPQMMTGISGYVHQDELFIGSLTIREHLMFQAMVGMDGNISLAEKMKRVDQVLQELGLNKSQNTLIGIPGRIKGISGGEKRRLAVACEVLSNPPILFCDEPTSGLDSFMANSVIESLVNLARQGRTVPSSQIYTKFDRLLLMAKGKTAFHGNPASAVEFFTRCGFPCPWNYNPADHFLDVLAVHPKRELIAEKDINKICSAFEDCTEYLNSLNIMIAMEPSEFQEEPSVYQEPNLYQATWFMQLIALLWRNTLIFKRDPKLFSAKILQTLLVALMFGAIYYDQKLDKFGIMNINGALFVSVINLSFMNLYPIMTIFSTEIPVFLREHHNGLYRVDTYFIAKQVVMFPLFVIQPVLFMSILYWLAGLHSDLNRFFTSIYITILLTQDVVGVGYLMSCAFRLDIALTLTSLFTTPLMLVGGFYLNTGSIPIYLRWLKYLSWYYYAFEALMINQWQGVDNISCNGTDSKWNSAELMSSLFLLDKTKALDPHNCMNTGEKVLEFFSFPEENFTFDIIYMTLLMMFGFCCPVVDYVQKKTEEIHQEHLKIFCFSIANLINFYIKPVFRKFKF</sequence>
<dbReference type="PANTHER" id="PTHR48041:SF139">
    <property type="entry name" value="PROTEIN SCARLET"/>
    <property type="match status" value="1"/>
</dbReference>
<evidence type="ECO:0000256" key="10">
    <source>
        <dbReference type="SAM" id="Phobius"/>
    </source>
</evidence>
<organism evidence="12">
    <name type="scientific">Eurytemora affinis</name>
    <name type="common">Copepod</name>
    <name type="synonym">Temora affinis</name>
    <dbReference type="NCBI Taxonomy" id="88015"/>
    <lineage>
        <taxon>Eukaryota</taxon>
        <taxon>Metazoa</taxon>
        <taxon>Ecdysozoa</taxon>
        <taxon>Arthropoda</taxon>
        <taxon>Crustacea</taxon>
        <taxon>Multicrustacea</taxon>
        <taxon>Hexanauplia</taxon>
        <taxon>Copepoda</taxon>
        <taxon>Calanoida</taxon>
        <taxon>Temoridae</taxon>
        <taxon>Eurytemora</taxon>
    </lineage>
</organism>
<evidence type="ECO:0000256" key="2">
    <source>
        <dbReference type="ARBA" id="ARBA00005814"/>
    </source>
</evidence>
<feature type="transmembrane region" description="Helical" evidence="10">
    <location>
        <begin position="518"/>
        <end position="538"/>
    </location>
</feature>
<dbReference type="OrthoDB" id="66620at2759"/>
<dbReference type="InterPro" id="IPR043926">
    <property type="entry name" value="ABCG_dom"/>
</dbReference>
<comment type="subcellular location">
    <subcellularLocation>
        <location evidence="1">Membrane</location>
        <topology evidence="1">Multi-pass membrane protein</topology>
    </subcellularLocation>
</comment>
<feature type="transmembrane region" description="Helical" evidence="10">
    <location>
        <begin position="436"/>
        <end position="455"/>
    </location>
</feature>
<feature type="region of interest" description="Disordered" evidence="9">
    <location>
        <begin position="69"/>
        <end position="95"/>
    </location>
</feature>
<dbReference type="InterPro" id="IPR003439">
    <property type="entry name" value="ABC_transporter-like_ATP-bd"/>
</dbReference>
<reference evidence="12" key="2">
    <citation type="journal article" name="Mar. Pollut. Bull.">
        <title>The genome of the European estuarine calanoid copepod Eurytemora affinis: Potential use in molecular ecotoxicology.</title>
        <authorList>
            <person name="Choi B.S."/>
            <person name="Kim D.H."/>
            <person name="Kim M.S."/>
            <person name="Park J.C."/>
            <person name="Lee Y.H."/>
            <person name="Kim H.J."/>
            <person name="Jeong C.B."/>
            <person name="Hagiwara A."/>
            <person name="Souissi S."/>
            <person name="Lee J.S."/>
        </authorList>
    </citation>
    <scope>NUCLEOTIDE SEQUENCE</scope>
</reference>
<keyword evidence="4 10" id="KW-0812">Transmembrane</keyword>
<keyword evidence="5" id="KW-0547">Nucleotide-binding</keyword>
<evidence type="ECO:0000256" key="6">
    <source>
        <dbReference type="ARBA" id="ARBA00022840"/>
    </source>
</evidence>